<comment type="caution">
    <text evidence="2">The sequence shown here is derived from an EMBL/GenBank/DDBJ whole genome shotgun (WGS) entry which is preliminary data.</text>
</comment>
<sequence length="232" mass="25669">MSQEIKPERITKPIQLLGAWLAGLLAIDSCFLIAAANTTPGSWESKALTIAAIANVPVFLLAVFLLQTRFRPELQEDIYYSTYINQKTNTTVQIDKATAIYARMDQVLERLEPGPRGLVNEVITTPGSQSFANLSIGVNFHLDDGNTIIQGLESHGALDIREFGSDEPPNERVVAISPELSRSERSAILNFAIKIGFSRVSAIEIFEEIDEHVLFGAYGESRNILLIPEVRR</sequence>
<proteinExistence type="predicted"/>
<reference evidence="2 3" key="1">
    <citation type="submission" date="2017-09" db="EMBL/GenBank/DDBJ databases">
        <title>Metagenomic Analysis Reveals Denitrifying Candidatus Accumulibacter and Flanking Population as a Source of N2O.</title>
        <authorList>
            <person name="Gao H."/>
            <person name="Mao Y."/>
            <person name="Zhao X."/>
            <person name="Liu W.-T."/>
            <person name="Zhang T."/>
            <person name="Wells G."/>
        </authorList>
    </citation>
    <scope>NUCLEOTIDE SEQUENCE [LARGE SCALE GENOMIC DNA]</scope>
    <source>
        <strain evidence="2">CANDO_2_IC</strain>
    </source>
</reference>
<accession>A0A6A7RNE6</accession>
<feature type="transmembrane region" description="Helical" evidence="1">
    <location>
        <begin position="16"/>
        <end position="35"/>
    </location>
</feature>
<keyword evidence="1" id="KW-0472">Membrane</keyword>
<dbReference type="EMBL" id="PDHS01000006">
    <property type="protein sequence ID" value="MQM29053.1"/>
    <property type="molecule type" value="Genomic_DNA"/>
</dbReference>
<dbReference type="AlphaFoldDB" id="A0A6A7RNE6"/>
<dbReference type="Proteomes" id="UP000342300">
    <property type="component" value="Unassembled WGS sequence"/>
</dbReference>
<gene>
    <name evidence="2" type="ORF">CRU78_00265</name>
</gene>
<feature type="transmembrane region" description="Helical" evidence="1">
    <location>
        <begin position="47"/>
        <end position="66"/>
    </location>
</feature>
<evidence type="ECO:0000256" key="1">
    <source>
        <dbReference type="SAM" id="Phobius"/>
    </source>
</evidence>
<name>A0A6A7RNE6_9PROT</name>
<evidence type="ECO:0000313" key="3">
    <source>
        <dbReference type="Proteomes" id="UP000342300"/>
    </source>
</evidence>
<keyword evidence="1" id="KW-0812">Transmembrane</keyword>
<protein>
    <submittedName>
        <fullName evidence="2">Uncharacterized protein</fullName>
    </submittedName>
</protein>
<organism evidence="2 3">
    <name type="scientific">Candidatus Accumulibacter phosphatis</name>
    <dbReference type="NCBI Taxonomy" id="327160"/>
    <lineage>
        <taxon>Bacteria</taxon>
        <taxon>Pseudomonadati</taxon>
        <taxon>Pseudomonadota</taxon>
        <taxon>Betaproteobacteria</taxon>
        <taxon>Candidatus Accumulibacter</taxon>
    </lineage>
</organism>
<evidence type="ECO:0000313" key="2">
    <source>
        <dbReference type="EMBL" id="MQM29053.1"/>
    </source>
</evidence>
<keyword evidence="1" id="KW-1133">Transmembrane helix</keyword>